<dbReference type="Proteomes" id="UP001548713">
    <property type="component" value="Unassembled WGS sequence"/>
</dbReference>
<feature type="domain" description="SMP-30/Gluconolactonase/LRE-like region" evidence="2">
    <location>
        <begin position="19"/>
        <end position="258"/>
    </location>
</feature>
<dbReference type="InterPro" id="IPR005511">
    <property type="entry name" value="SMP-30"/>
</dbReference>
<accession>A0ABV2D1I4</accession>
<dbReference type="RefSeq" id="WP_353984110.1">
    <property type="nucleotide sequence ID" value="NZ_JBEWLY010000013.1"/>
</dbReference>
<keyword evidence="4" id="KW-1185">Reference proteome</keyword>
<dbReference type="PRINTS" id="PR01790">
    <property type="entry name" value="SMP30FAMILY"/>
</dbReference>
<proteinExistence type="inferred from homology"/>
<protein>
    <submittedName>
        <fullName evidence="3">SMP-30/gluconolactonase/LRE family protein</fullName>
    </submittedName>
</protein>
<name>A0ABV2D1I4_9SPHN</name>
<reference evidence="3 4" key="1">
    <citation type="submission" date="2024-07" db="EMBL/GenBank/DDBJ databases">
        <title>Novosphingobium kalidii RD2P27.</title>
        <authorList>
            <person name="Sun J.-Q."/>
        </authorList>
    </citation>
    <scope>NUCLEOTIDE SEQUENCE [LARGE SCALE GENOMIC DNA]</scope>
    <source>
        <strain evidence="3 4">RD2P27</strain>
    </source>
</reference>
<dbReference type="InterPro" id="IPR011042">
    <property type="entry name" value="6-blade_b-propeller_TolB-like"/>
</dbReference>
<evidence type="ECO:0000256" key="1">
    <source>
        <dbReference type="ARBA" id="ARBA00008853"/>
    </source>
</evidence>
<dbReference type="PANTHER" id="PTHR10907">
    <property type="entry name" value="REGUCALCIN"/>
    <property type="match status" value="1"/>
</dbReference>
<evidence type="ECO:0000259" key="2">
    <source>
        <dbReference type="Pfam" id="PF08450"/>
    </source>
</evidence>
<dbReference type="PANTHER" id="PTHR10907:SF47">
    <property type="entry name" value="REGUCALCIN"/>
    <property type="match status" value="1"/>
</dbReference>
<comment type="caution">
    <text evidence="3">The sequence shown here is derived from an EMBL/GenBank/DDBJ whole genome shotgun (WGS) entry which is preliminary data.</text>
</comment>
<dbReference type="Gene3D" id="2.120.10.30">
    <property type="entry name" value="TolB, C-terminal domain"/>
    <property type="match status" value="1"/>
</dbReference>
<evidence type="ECO:0000313" key="3">
    <source>
        <dbReference type="EMBL" id="MET1755668.1"/>
    </source>
</evidence>
<evidence type="ECO:0000313" key="4">
    <source>
        <dbReference type="Proteomes" id="UP001548713"/>
    </source>
</evidence>
<dbReference type="Pfam" id="PF08450">
    <property type="entry name" value="SGL"/>
    <property type="match status" value="1"/>
</dbReference>
<sequence>MGKASEGGFEKLATGTYLEGLAIDHEREVIWYSDVIGGGLHGVKPDGTKVASLNPERMWTGGVLMNADGSVLSTGQGGIMWSNPETGKSGWLLDRIEGEPVNGINEMVPDGKGGLFFGTLDIEMVIAGQQTKRTQIYRLSASNELTKVAEDIGFSNGIMFDQQRRRFYCNDTFHCTWAFDVADDFTLSNRQRFLAKEDADGMALDAEGNLWVTGFRSNYFTRLAPDGTELPRYETPDGSNTQLRFGGADMCDVFFTSVPADGGDTLKEGGEIAEQNSFLLRGRSPTPGMRIEPVRFKLG</sequence>
<dbReference type="EMBL" id="JBEWLY010000013">
    <property type="protein sequence ID" value="MET1755668.1"/>
    <property type="molecule type" value="Genomic_DNA"/>
</dbReference>
<organism evidence="3 4">
    <name type="scientific">Novosphingobium kalidii</name>
    <dbReference type="NCBI Taxonomy" id="3230299"/>
    <lineage>
        <taxon>Bacteria</taxon>
        <taxon>Pseudomonadati</taxon>
        <taxon>Pseudomonadota</taxon>
        <taxon>Alphaproteobacteria</taxon>
        <taxon>Sphingomonadales</taxon>
        <taxon>Sphingomonadaceae</taxon>
        <taxon>Novosphingobium</taxon>
    </lineage>
</organism>
<dbReference type="SUPFAM" id="SSF63829">
    <property type="entry name" value="Calcium-dependent phosphotriesterase"/>
    <property type="match status" value="1"/>
</dbReference>
<dbReference type="InterPro" id="IPR013658">
    <property type="entry name" value="SGL"/>
</dbReference>
<gene>
    <name evidence="3" type="ORF">ABVV53_09380</name>
</gene>
<comment type="similarity">
    <text evidence="1">Belongs to the SMP-30/CGR1 family.</text>
</comment>